<dbReference type="InterPro" id="IPR012675">
    <property type="entry name" value="Beta-grasp_dom_sf"/>
</dbReference>
<reference evidence="1 8" key="3">
    <citation type="submission" date="2023-11" db="EMBL/GenBank/DDBJ databases">
        <title>MicrobeMod: A computational toolkit for identifying prokaryotic methylation and restriction-modification with nanopore sequencing.</title>
        <authorList>
            <person name="Crits-Christoph A."/>
            <person name="Kang S.C."/>
            <person name="Lee H."/>
            <person name="Ostrov N."/>
        </authorList>
    </citation>
    <scope>NUCLEOTIDE SEQUENCE [LARGE SCALE GENOMIC DNA]</scope>
    <source>
        <strain evidence="1 8">ATCC 29145</strain>
    </source>
</reference>
<protein>
    <submittedName>
        <fullName evidence="1">Sulfur carrier protein ThiS</fullName>
    </submittedName>
    <submittedName>
        <fullName evidence="2">Thiamine biosynthesis protein ThiS</fullName>
    </submittedName>
</protein>
<dbReference type="Gene3D" id="3.10.20.30">
    <property type="match status" value="1"/>
</dbReference>
<evidence type="ECO:0000313" key="3">
    <source>
        <dbReference type="EMBL" id="QCO13267.1"/>
    </source>
</evidence>
<dbReference type="Pfam" id="PF02597">
    <property type="entry name" value="ThiS"/>
    <property type="match status" value="1"/>
</dbReference>
<evidence type="ECO:0000313" key="5">
    <source>
        <dbReference type="Proteomes" id="UP000215367"/>
    </source>
</evidence>
<keyword evidence="2" id="KW-0614">Plasmid</keyword>
<dbReference type="SUPFAM" id="SSF54285">
    <property type="entry name" value="MoaD/ThiS"/>
    <property type="match status" value="1"/>
</dbReference>
<evidence type="ECO:0000313" key="7">
    <source>
        <dbReference type="Proteomes" id="UP000298774"/>
    </source>
</evidence>
<keyword evidence="8" id="KW-1185">Reference proteome</keyword>
<sequence length="69" mass="7033">MSARIRVNGREEDLAAPTVAALLAGRGIAAGTRGVAVALNGAVLPSRRWDETPLSAGDALEIIRPVQGG</sequence>
<evidence type="ECO:0000313" key="1">
    <source>
        <dbReference type="EMBL" id="MDX5950430.1"/>
    </source>
</evidence>
<gene>
    <name evidence="2" type="primary">thiS</name>
    <name evidence="2" type="ORF">CHT98_15275</name>
    <name evidence="3" type="ORF">D3868_30075</name>
    <name evidence="4" type="ORF">D3869_27260</name>
    <name evidence="1" type="ORF">SIM66_04370</name>
</gene>
<dbReference type="EMBL" id="JAWXYC010000002">
    <property type="protein sequence ID" value="MDX5950430.1"/>
    <property type="molecule type" value="Genomic_DNA"/>
</dbReference>
<dbReference type="CDD" id="cd00565">
    <property type="entry name" value="Ubl_ThiS"/>
    <property type="match status" value="1"/>
</dbReference>
<dbReference type="EMBL" id="CP032343">
    <property type="protein sequence ID" value="QCO13267.1"/>
    <property type="molecule type" value="Genomic_DNA"/>
</dbReference>
<geneLocation type="plasmid" evidence="3 7">
    <name>p4</name>
</geneLocation>
<dbReference type="PANTHER" id="PTHR34472">
    <property type="entry name" value="SULFUR CARRIER PROTEIN THIS"/>
    <property type="match status" value="1"/>
</dbReference>
<evidence type="ECO:0000313" key="6">
    <source>
        <dbReference type="Proteomes" id="UP000298693"/>
    </source>
</evidence>
<dbReference type="InterPro" id="IPR010035">
    <property type="entry name" value="Thi_S"/>
</dbReference>
<geneLocation type="plasmid" evidence="2">
    <name>unnamed</name>
</geneLocation>
<proteinExistence type="predicted"/>
<dbReference type="KEGG" id="abf:AMK58_27125"/>
<dbReference type="Proteomes" id="UP001277471">
    <property type="component" value="Unassembled WGS sequence"/>
</dbReference>
<reference evidence="6 7" key="2">
    <citation type="submission" date="2018-09" db="EMBL/GenBank/DDBJ databases">
        <title>Whole genome based analysis of evolution and adaptive divergence in Indian and Brazilian strains of Azospirillum brasilense.</title>
        <authorList>
            <person name="Singh C."/>
            <person name="Tripathi A.K."/>
        </authorList>
    </citation>
    <scope>NUCLEOTIDE SEQUENCE [LARGE SCALE GENOMIC DNA]</scope>
    <source>
        <strain evidence="3 7">MTCC4038</strain>
        <strain evidence="4 6">MTCC4039</strain>
        <plasmid evidence="6 7">p4</plasmid>
    </source>
</reference>
<dbReference type="AlphaFoldDB" id="A0A235HDG4"/>
<dbReference type="RefSeq" id="WP_014199889.1">
    <property type="nucleotide sequence ID" value="NZ_CP012917.1"/>
</dbReference>
<evidence type="ECO:0000313" key="8">
    <source>
        <dbReference type="Proteomes" id="UP001277471"/>
    </source>
</evidence>
<dbReference type="Proteomes" id="UP000215367">
    <property type="component" value="Unassembled WGS sequence"/>
</dbReference>
<dbReference type="GeneID" id="56453496"/>
<dbReference type="PANTHER" id="PTHR34472:SF1">
    <property type="entry name" value="SULFUR CARRIER PROTEIN THIS"/>
    <property type="match status" value="1"/>
</dbReference>
<reference evidence="2 5" key="1">
    <citation type="submission" date="2017-07" db="EMBL/GenBank/DDBJ databases">
        <title>Whole genome sequence of Azospirillum brasilense 2A1, a potential biofertilizer strain.</title>
        <authorList>
            <person name="Fontana C.A."/>
            <person name="Toffoli L.M."/>
            <person name="Salazar S.M."/>
            <person name="Puglisi E."/>
            <person name="Pedraza R."/>
            <person name="Bassi D."/>
            <person name="Cocconcelli P.S."/>
        </authorList>
    </citation>
    <scope>NUCLEOTIDE SEQUENCE [LARGE SCALE GENOMIC DNA]</scope>
    <source>
        <strain evidence="2 5">2A1</strain>
        <plasmid evidence="2">unnamed</plasmid>
    </source>
</reference>
<dbReference type="Proteomes" id="UP000298774">
    <property type="component" value="Plasmid p4"/>
</dbReference>
<name>A0A235HDG4_AZOBR</name>
<dbReference type="InterPro" id="IPR003749">
    <property type="entry name" value="ThiS/MoaD-like"/>
</dbReference>
<dbReference type="EMBL" id="CP032348">
    <property type="protein sequence ID" value="QCO18956.1"/>
    <property type="molecule type" value="Genomic_DNA"/>
</dbReference>
<dbReference type="InterPro" id="IPR016155">
    <property type="entry name" value="Mopterin_synth/thiamin_S_b"/>
</dbReference>
<organism evidence="2 5">
    <name type="scientific">Azospirillum brasilense</name>
    <dbReference type="NCBI Taxonomy" id="192"/>
    <lineage>
        <taxon>Bacteria</taxon>
        <taxon>Pseudomonadati</taxon>
        <taxon>Pseudomonadota</taxon>
        <taxon>Alphaproteobacteria</taxon>
        <taxon>Rhodospirillales</taxon>
        <taxon>Azospirillaceae</taxon>
        <taxon>Azospirillum</taxon>
    </lineage>
</organism>
<dbReference type="Proteomes" id="UP000298693">
    <property type="component" value="Plasmid p4"/>
</dbReference>
<evidence type="ECO:0000313" key="4">
    <source>
        <dbReference type="EMBL" id="QCO18956.1"/>
    </source>
</evidence>
<accession>A0A235HDG4</accession>
<dbReference type="EMBL" id="NOWT01000013">
    <property type="protein sequence ID" value="OYD83557.1"/>
    <property type="molecule type" value="Genomic_DNA"/>
</dbReference>
<evidence type="ECO:0000313" key="2">
    <source>
        <dbReference type="EMBL" id="OYD83557.1"/>
    </source>
</evidence>
<dbReference type="NCBIfam" id="TIGR01683">
    <property type="entry name" value="thiS"/>
    <property type="match status" value="1"/>
</dbReference>